<dbReference type="SUPFAM" id="SSF100920">
    <property type="entry name" value="Heat shock protein 70kD (HSP70), peptide-binding domain"/>
    <property type="match status" value="1"/>
</dbReference>
<keyword evidence="2" id="KW-1185">Reference proteome</keyword>
<protein>
    <submittedName>
        <fullName evidence="3">Glyco_hydro_38C domain-containing protein</fullName>
    </submittedName>
</protein>
<dbReference type="AlphaFoldDB" id="A0A183B1I8"/>
<dbReference type="EMBL" id="UZAN01054248">
    <property type="protein sequence ID" value="VDP90345.1"/>
    <property type="molecule type" value="Genomic_DNA"/>
</dbReference>
<gene>
    <name evidence="1" type="ORF">ECPE_LOCUS13073</name>
</gene>
<name>A0A183B1I8_9TREM</name>
<organism evidence="3">
    <name type="scientific">Echinostoma caproni</name>
    <dbReference type="NCBI Taxonomy" id="27848"/>
    <lineage>
        <taxon>Eukaryota</taxon>
        <taxon>Metazoa</taxon>
        <taxon>Spiralia</taxon>
        <taxon>Lophotrochozoa</taxon>
        <taxon>Platyhelminthes</taxon>
        <taxon>Trematoda</taxon>
        <taxon>Digenea</taxon>
        <taxon>Plagiorchiida</taxon>
        <taxon>Echinostomata</taxon>
        <taxon>Echinostomatoidea</taxon>
        <taxon>Echinostomatidae</taxon>
        <taxon>Echinostoma</taxon>
    </lineage>
</organism>
<proteinExistence type="predicted"/>
<evidence type="ECO:0000313" key="1">
    <source>
        <dbReference type="EMBL" id="VDP90345.1"/>
    </source>
</evidence>
<reference evidence="1 2" key="2">
    <citation type="submission" date="2018-11" db="EMBL/GenBank/DDBJ databases">
        <authorList>
            <consortium name="Pathogen Informatics"/>
        </authorList>
    </citation>
    <scope>NUCLEOTIDE SEQUENCE [LARGE SCALE GENOMIC DNA]</scope>
    <source>
        <strain evidence="1 2">Egypt</strain>
    </source>
</reference>
<reference evidence="3" key="1">
    <citation type="submission" date="2016-06" db="UniProtKB">
        <authorList>
            <consortium name="WormBaseParasite"/>
        </authorList>
    </citation>
    <scope>IDENTIFICATION</scope>
</reference>
<dbReference type="InterPro" id="IPR029047">
    <property type="entry name" value="HSP70_peptide-bd_sf"/>
</dbReference>
<dbReference type="Gene3D" id="2.60.34.10">
    <property type="entry name" value="Substrate Binding Domain Of DNAk, Chain A, domain 1"/>
    <property type="match status" value="1"/>
</dbReference>
<accession>A0A183B1I8</accession>
<dbReference type="Proteomes" id="UP000272942">
    <property type="component" value="Unassembled WGS sequence"/>
</dbReference>
<evidence type="ECO:0000313" key="3">
    <source>
        <dbReference type="WBParaSite" id="ECPE_0001311101-mRNA-1"/>
    </source>
</evidence>
<sequence length="193" mass="21958">MTFLWLSTPPIMLARYLDWYRDHGDQFNQHPVVIHWSTLEHTNIPPVRITAFPPGAIFPASRWIVMNLCKPFQLLVFYGQVYQSDTPGSNLLIGHYAVPVVPPCPSGFGRIRVGTQLDKDGKFSVFRVELLDKPSRTDLPSSVSALNAWVDTDQGRLMPLEFQLLPVPLTNKEVKTFLQISVRDSNETLVRKK</sequence>
<evidence type="ECO:0000313" key="2">
    <source>
        <dbReference type="Proteomes" id="UP000272942"/>
    </source>
</evidence>
<dbReference type="WBParaSite" id="ECPE_0001311101-mRNA-1">
    <property type="protein sequence ID" value="ECPE_0001311101-mRNA-1"/>
    <property type="gene ID" value="ECPE_0001311101"/>
</dbReference>